<dbReference type="RefSeq" id="WP_209602448.1">
    <property type="nucleotide sequence ID" value="NZ_JAGILA010000004.1"/>
</dbReference>
<reference evidence="1 2" key="1">
    <citation type="submission" date="2021-03" db="EMBL/GenBank/DDBJ databases">
        <title>Genomic Encyclopedia of Type Strains, Phase IV (KMG-IV): sequencing the most valuable type-strain genomes for metagenomic binning, comparative biology and taxonomic classification.</title>
        <authorList>
            <person name="Goeker M."/>
        </authorList>
    </citation>
    <scope>NUCLEOTIDE SEQUENCE [LARGE SCALE GENOMIC DNA]</scope>
    <source>
        <strain evidence="1 2">DSM 13372</strain>
    </source>
</reference>
<comment type="caution">
    <text evidence="1">The sequence shown here is derived from an EMBL/GenBank/DDBJ whole genome shotgun (WGS) entry which is preliminary data.</text>
</comment>
<proteinExistence type="predicted"/>
<sequence>MKYSINLPLDQIPKVQPLVISFHSRACSGPISYLFQVKMKAKKCAIGGFFRDKIDLAHLQPAKVKKNAAFACEMINLEPKKCKMAAVASFHDMQTAHCRTWFLPLWRSKRKSAEARLMAAGLTPRGA</sequence>
<organism evidence="1 2">
    <name type="scientific">Sinorhizobium kostiense</name>
    <dbReference type="NCBI Taxonomy" id="76747"/>
    <lineage>
        <taxon>Bacteria</taxon>
        <taxon>Pseudomonadati</taxon>
        <taxon>Pseudomonadota</taxon>
        <taxon>Alphaproteobacteria</taxon>
        <taxon>Hyphomicrobiales</taxon>
        <taxon>Rhizobiaceae</taxon>
        <taxon>Sinorhizobium/Ensifer group</taxon>
        <taxon>Sinorhizobium</taxon>
    </lineage>
</organism>
<dbReference type="Proteomes" id="UP000730739">
    <property type="component" value="Unassembled WGS sequence"/>
</dbReference>
<name>A0ABS4R1T5_9HYPH</name>
<keyword evidence="2" id="KW-1185">Reference proteome</keyword>
<dbReference type="EMBL" id="JAGILA010000004">
    <property type="protein sequence ID" value="MBP2236644.1"/>
    <property type="molecule type" value="Genomic_DNA"/>
</dbReference>
<protein>
    <submittedName>
        <fullName evidence="1">Uncharacterized protein</fullName>
    </submittedName>
</protein>
<evidence type="ECO:0000313" key="1">
    <source>
        <dbReference type="EMBL" id="MBP2236644.1"/>
    </source>
</evidence>
<accession>A0ABS4R1T5</accession>
<evidence type="ECO:0000313" key="2">
    <source>
        <dbReference type="Proteomes" id="UP000730739"/>
    </source>
</evidence>
<gene>
    <name evidence="1" type="ORF">J2Z31_003158</name>
</gene>